<organism evidence="1 2">
    <name type="scientific">Streptomyces pratisoli</name>
    <dbReference type="NCBI Taxonomy" id="3139917"/>
    <lineage>
        <taxon>Bacteria</taxon>
        <taxon>Bacillati</taxon>
        <taxon>Actinomycetota</taxon>
        <taxon>Actinomycetes</taxon>
        <taxon>Kitasatosporales</taxon>
        <taxon>Streptomycetaceae</taxon>
        <taxon>Streptomyces</taxon>
    </lineage>
</organism>
<sequence>MRCPDCGFVVRDDRGSDTSWIARETLSGRISLLSRFRKGLLAGGAVVVLGCFIAATALLMGPDGTGDAQAADDDITGLGVPTRVGPTALPSEGDEDFEEWAGPGCKTGHYREEGRFENGDAAWYTVRDGGQRDSSCDGRFTAVPMSASATKDRGGTAIWSWELDESHRECSLAVFVPRTNRATDSAGDPTFYRVLADPTDVRSGYTGFGVRQTAHRGELVPVGSYPVKGEGVFAVQLLDRGRDWGSAARLGAHHAAAQMKLTCRAQAASDK</sequence>
<reference evidence="1" key="1">
    <citation type="submission" date="2024-03" db="EMBL/GenBank/DDBJ databases">
        <title>Novel Streptomyces species of biotechnological and ecological value are a feature of Machair soil.</title>
        <authorList>
            <person name="Prole J.R."/>
            <person name="Goodfellow M."/>
            <person name="Allenby N."/>
            <person name="Ward A.C."/>
        </authorList>
    </citation>
    <scope>NUCLEOTIDE SEQUENCE</scope>
    <source>
        <strain evidence="1">MS1.AVA.4</strain>
    </source>
</reference>
<proteinExistence type="predicted"/>
<evidence type="ECO:0000313" key="1">
    <source>
        <dbReference type="EMBL" id="MEJ8657923.1"/>
    </source>
</evidence>
<dbReference type="EMBL" id="JBBKAI010000002">
    <property type="protein sequence ID" value="MEJ8657923.1"/>
    <property type="molecule type" value="Genomic_DNA"/>
</dbReference>
<accession>A0ACC6QHP3</accession>
<gene>
    <name evidence="1" type="ORF">WKI58_15545</name>
</gene>
<dbReference type="Proteomes" id="UP001375539">
    <property type="component" value="Unassembled WGS sequence"/>
</dbReference>
<keyword evidence="2" id="KW-1185">Reference proteome</keyword>
<protein>
    <submittedName>
        <fullName evidence="1">Adhesin</fullName>
    </submittedName>
</protein>
<evidence type="ECO:0000313" key="2">
    <source>
        <dbReference type="Proteomes" id="UP001375539"/>
    </source>
</evidence>
<comment type="caution">
    <text evidence="1">The sequence shown here is derived from an EMBL/GenBank/DDBJ whole genome shotgun (WGS) entry which is preliminary data.</text>
</comment>
<name>A0ACC6QHP3_9ACTN</name>